<feature type="compositionally biased region" description="Polar residues" evidence="6">
    <location>
        <begin position="1"/>
        <end position="10"/>
    </location>
</feature>
<evidence type="ECO:0000256" key="4">
    <source>
        <dbReference type="HAMAP-Rule" id="MF_00724"/>
    </source>
</evidence>
<keyword evidence="7" id="KW-0966">Cell projection</keyword>
<evidence type="ECO:0000313" key="7">
    <source>
        <dbReference type="EMBL" id="TYZ23479.1"/>
    </source>
</evidence>
<evidence type="ECO:0000256" key="3">
    <source>
        <dbReference type="ARBA" id="ARBA00023143"/>
    </source>
</evidence>
<dbReference type="OrthoDB" id="9812413at2"/>
<dbReference type="GO" id="GO:0005198">
    <property type="term" value="F:structural molecule activity"/>
    <property type="evidence" value="ECO:0007669"/>
    <property type="project" value="UniProtKB-UniRule"/>
</dbReference>
<dbReference type="PANTHER" id="PTHR34653">
    <property type="match status" value="1"/>
</dbReference>
<dbReference type="HAMAP" id="MF_00724">
    <property type="entry name" value="FliE"/>
    <property type="match status" value="1"/>
</dbReference>
<dbReference type="InterPro" id="IPR001624">
    <property type="entry name" value="FliE"/>
</dbReference>
<organism evidence="7 8">
    <name type="scientific">Selenomonas ruminis</name>
    <dbReference type="NCBI Taxonomy" id="2593411"/>
    <lineage>
        <taxon>Bacteria</taxon>
        <taxon>Bacillati</taxon>
        <taxon>Bacillota</taxon>
        <taxon>Negativicutes</taxon>
        <taxon>Selenomonadales</taxon>
        <taxon>Selenomonadaceae</taxon>
        <taxon>Selenomonas</taxon>
    </lineage>
</organism>
<reference evidence="7 8" key="1">
    <citation type="submission" date="2019-08" db="EMBL/GenBank/DDBJ databases">
        <title>Selenomonas sp. mPRGC5 and Selenomonas sp. mPRGC8 isolated from ruminal fluid of dairy goat (Capra hircus).</title>
        <authorList>
            <person name="Poothong S."/>
            <person name="Nuengjamnong C."/>
            <person name="Tanasupawat S."/>
        </authorList>
    </citation>
    <scope>NUCLEOTIDE SEQUENCE [LARGE SCALE GENOMIC DNA]</scope>
    <source>
        <strain evidence="8">mPRGC5</strain>
    </source>
</reference>
<evidence type="ECO:0000256" key="1">
    <source>
        <dbReference type="ARBA" id="ARBA00004117"/>
    </source>
</evidence>
<dbReference type="GO" id="GO:0009425">
    <property type="term" value="C:bacterial-type flagellum basal body"/>
    <property type="evidence" value="ECO:0007669"/>
    <property type="project" value="UniProtKB-SubCell"/>
</dbReference>
<dbReference type="PRINTS" id="PR01006">
    <property type="entry name" value="FLGHOOKFLIE"/>
</dbReference>
<keyword evidence="7" id="KW-0282">Flagellum</keyword>
<dbReference type="Pfam" id="PF02049">
    <property type="entry name" value="FliE"/>
    <property type="match status" value="1"/>
</dbReference>
<dbReference type="NCBIfam" id="TIGR00205">
    <property type="entry name" value="fliE"/>
    <property type="match status" value="1"/>
</dbReference>
<evidence type="ECO:0000256" key="5">
    <source>
        <dbReference type="NCBIfam" id="TIGR00205"/>
    </source>
</evidence>
<dbReference type="RefSeq" id="WP_149171219.1">
    <property type="nucleotide sequence ID" value="NZ_VTOY01000003.1"/>
</dbReference>
<dbReference type="EMBL" id="VTOY01000003">
    <property type="protein sequence ID" value="TYZ23479.1"/>
    <property type="molecule type" value="Genomic_DNA"/>
</dbReference>
<feature type="region of interest" description="Disordered" evidence="6">
    <location>
        <begin position="1"/>
        <end position="26"/>
    </location>
</feature>
<sequence>MEIQALQMTPVSMHADSHLGETQPKEEVKGFGEYLKDALKKTNELQLDSDRQNALLAAGQIDDVAQVVIASQKADIALQLTLQLRNRAISAYQEIMRMQV</sequence>
<comment type="caution">
    <text evidence="7">The sequence shown here is derived from an EMBL/GenBank/DDBJ whole genome shotgun (WGS) entry which is preliminary data.</text>
</comment>
<dbReference type="GO" id="GO:0071973">
    <property type="term" value="P:bacterial-type flagellum-dependent cell motility"/>
    <property type="evidence" value="ECO:0007669"/>
    <property type="project" value="InterPro"/>
</dbReference>
<dbReference type="GO" id="GO:0003774">
    <property type="term" value="F:cytoskeletal motor activity"/>
    <property type="evidence" value="ECO:0007669"/>
    <property type="project" value="InterPro"/>
</dbReference>
<dbReference type="AlphaFoldDB" id="A0A5D6W941"/>
<evidence type="ECO:0000256" key="2">
    <source>
        <dbReference type="ARBA" id="ARBA00009272"/>
    </source>
</evidence>
<name>A0A5D6W941_9FIRM</name>
<evidence type="ECO:0000256" key="6">
    <source>
        <dbReference type="SAM" id="MobiDB-lite"/>
    </source>
</evidence>
<proteinExistence type="inferred from homology"/>
<protein>
    <recommendedName>
        <fullName evidence="4 5">Flagellar hook-basal body complex protein FliE</fullName>
    </recommendedName>
</protein>
<keyword evidence="3 4" id="KW-0975">Bacterial flagellum</keyword>
<comment type="similarity">
    <text evidence="2 4">Belongs to the FliE family.</text>
</comment>
<keyword evidence="8" id="KW-1185">Reference proteome</keyword>
<evidence type="ECO:0000313" key="8">
    <source>
        <dbReference type="Proteomes" id="UP000323646"/>
    </source>
</evidence>
<comment type="subcellular location">
    <subcellularLocation>
        <location evidence="1 4">Bacterial flagellum basal body</location>
    </subcellularLocation>
</comment>
<dbReference type="PANTHER" id="PTHR34653:SF1">
    <property type="entry name" value="FLAGELLAR HOOK-BASAL BODY COMPLEX PROTEIN FLIE"/>
    <property type="match status" value="1"/>
</dbReference>
<gene>
    <name evidence="4 7" type="primary">fliE</name>
    <name evidence="7" type="ORF">FZ040_06275</name>
</gene>
<dbReference type="Proteomes" id="UP000323646">
    <property type="component" value="Unassembled WGS sequence"/>
</dbReference>
<feature type="compositionally biased region" description="Basic and acidic residues" evidence="6">
    <location>
        <begin position="15"/>
        <end position="26"/>
    </location>
</feature>
<accession>A0A5D6W941</accession>
<keyword evidence="7" id="KW-0969">Cilium</keyword>